<comment type="caution">
    <text evidence="1">The sequence shown here is derived from an EMBL/GenBank/DDBJ whole genome shotgun (WGS) entry which is preliminary data.</text>
</comment>
<proteinExistence type="predicted"/>
<accession>A0AA41MMD0</accession>
<dbReference type="AlphaFoldDB" id="A0AA41MMD0"/>
<dbReference type="EMBL" id="JAATJV010232754">
    <property type="protein sequence ID" value="MBZ3874623.1"/>
    <property type="molecule type" value="Genomic_DNA"/>
</dbReference>
<evidence type="ECO:0000313" key="2">
    <source>
        <dbReference type="Proteomes" id="UP001166674"/>
    </source>
</evidence>
<dbReference type="Proteomes" id="UP001166674">
    <property type="component" value="Unassembled WGS sequence"/>
</dbReference>
<sequence>MAKTLAYFSDPNVGNLHHGAGPPVGPGCLAWTQPGPGRCSSSSRTRSPSMTSCFPSEDYLDFLQSQPHQYAGPRRELSAFTVGHECPAFPGSHYLGASL</sequence>
<protein>
    <submittedName>
        <fullName evidence="1">Histone deacetylase 3</fullName>
    </submittedName>
</protein>
<reference evidence="1" key="1">
    <citation type="submission" date="2020-03" db="EMBL/GenBank/DDBJ databases">
        <title>Studies in the Genomics of Life Span.</title>
        <authorList>
            <person name="Glass D."/>
        </authorList>
    </citation>
    <scope>NUCLEOTIDE SEQUENCE</scope>
    <source>
        <strain evidence="1">SUZIE</strain>
        <tissue evidence="1">Muscle</tissue>
    </source>
</reference>
<organism evidence="1 2">
    <name type="scientific">Sciurus carolinensis</name>
    <name type="common">Eastern gray squirrel</name>
    <dbReference type="NCBI Taxonomy" id="30640"/>
    <lineage>
        <taxon>Eukaryota</taxon>
        <taxon>Metazoa</taxon>
        <taxon>Chordata</taxon>
        <taxon>Craniata</taxon>
        <taxon>Vertebrata</taxon>
        <taxon>Euteleostomi</taxon>
        <taxon>Mammalia</taxon>
        <taxon>Eutheria</taxon>
        <taxon>Euarchontoglires</taxon>
        <taxon>Glires</taxon>
        <taxon>Rodentia</taxon>
        <taxon>Sciuromorpha</taxon>
        <taxon>Sciuridae</taxon>
        <taxon>Sciurinae</taxon>
        <taxon>Sciurini</taxon>
        <taxon>Sciurus</taxon>
    </lineage>
</organism>
<keyword evidence="2" id="KW-1185">Reference proteome</keyword>
<name>A0AA41MMD0_SCICA</name>
<evidence type="ECO:0000313" key="1">
    <source>
        <dbReference type="EMBL" id="MBZ3874623.1"/>
    </source>
</evidence>
<gene>
    <name evidence="1" type="ORF">SUZIE_128865</name>
</gene>